<feature type="region of interest" description="Disordered" evidence="1">
    <location>
        <begin position="133"/>
        <end position="340"/>
    </location>
</feature>
<feature type="compositionally biased region" description="Acidic residues" evidence="1">
    <location>
        <begin position="92"/>
        <end position="102"/>
    </location>
</feature>
<feature type="compositionally biased region" description="Polar residues" evidence="1">
    <location>
        <begin position="9"/>
        <end position="26"/>
    </location>
</feature>
<dbReference type="PANTHER" id="PTHR42084:SF1">
    <property type="entry name" value="SERINE_THREONINE-PROTEIN KINASE PPK6"/>
    <property type="match status" value="1"/>
</dbReference>
<feature type="compositionally biased region" description="Polar residues" evidence="1">
    <location>
        <begin position="287"/>
        <end position="307"/>
    </location>
</feature>
<feature type="compositionally biased region" description="Acidic residues" evidence="1">
    <location>
        <begin position="202"/>
        <end position="229"/>
    </location>
</feature>
<feature type="compositionally biased region" description="Polar residues" evidence="1">
    <location>
        <begin position="36"/>
        <end position="88"/>
    </location>
</feature>
<protein>
    <submittedName>
        <fullName evidence="2">Serine/threonine-protein kinase ppk6</fullName>
    </submittedName>
</protein>
<dbReference type="RefSeq" id="XP_018146914.1">
    <property type="nucleotide sequence ID" value="XM_018282439.1"/>
</dbReference>
<feature type="compositionally biased region" description="Gly residues" evidence="1">
    <location>
        <begin position="162"/>
        <end position="173"/>
    </location>
</feature>
<proteinExistence type="predicted"/>
<dbReference type="GO" id="GO:0016301">
    <property type="term" value="F:kinase activity"/>
    <property type="evidence" value="ECO:0007669"/>
    <property type="project" value="UniProtKB-KW"/>
</dbReference>
<dbReference type="Proteomes" id="UP000078397">
    <property type="component" value="Unassembled WGS sequence"/>
</dbReference>
<dbReference type="STRING" id="1380566.A0A179FYB3"/>
<feature type="compositionally biased region" description="Polar residues" evidence="1">
    <location>
        <begin position="133"/>
        <end position="161"/>
    </location>
</feature>
<dbReference type="KEGG" id="pchm:VFPPC_02858"/>
<evidence type="ECO:0000313" key="2">
    <source>
        <dbReference type="EMBL" id="OAQ70377.1"/>
    </source>
</evidence>
<dbReference type="AlphaFoldDB" id="A0A179FYB3"/>
<dbReference type="EMBL" id="LSBJ02000002">
    <property type="protein sequence ID" value="OAQ70377.1"/>
    <property type="molecule type" value="Genomic_DNA"/>
</dbReference>
<feature type="region of interest" description="Disordered" evidence="1">
    <location>
        <begin position="354"/>
        <end position="407"/>
    </location>
</feature>
<keyword evidence="2" id="KW-0418">Kinase</keyword>
<organism evidence="2 3">
    <name type="scientific">Pochonia chlamydosporia 170</name>
    <dbReference type="NCBI Taxonomy" id="1380566"/>
    <lineage>
        <taxon>Eukaryota</taxon>
        <taxon>Fungi</taxon>
        <taxon>Dikarya</taxon>
        <taxon>Ascomycota</taxon>
        <taxon>Pezizomycotina</taxon>
        <taxon>Sordariomycetes</taxon>
        <taxon>Hypocreomycetidae</taxon>
        <taxon>Hypocreales</taxon>
        <taxon>Clavicipitaceae</taxon>
        <taxon>Pochonia</taxon>
    </lineage>
</organism>
<feature type="region of interest" description="Disordered" evidence="1">
    <location>
        <begin position="1"/>
        <end position="119"/>
    </location>
</feature>
<accession>A0A179FYB3</accession>
<sequence length="612" mass="65779">MSADLFAEFNNSSTSTPTPAQPNNLFGQPPQPPPNQSHTQDPFNFSVGSNPVPGNQPGPQWSSFQSTSNSMSGWDQPAQPSQPSNVSPRQADDDDGWGDFEVAEPTGQATAAPVSAQTKVNALPPDVRSSAWNSYSAFDSQPPQIQHNARQTPNTAPTTNFMGGGLGDIGGFGDQEYQIPQPEPKRKSQLKTTPADPNVLFDAEDFELGGDGEDDDEFDEFGEFGDFEAVEQTTRSKPTPATASQLTQSLDLLGFDDPPLASPPNETELKAKNKETHPAPNPLSFGAMSSSKTQPTESSARQQQPASTVPGIKKSEPVSMHKAKSGSVSLSSTKKRASVTRAISAKVSANDDEWGAWDDFPEGNGGNGIGQTSNSTEGTDSWGWDTGDDSKPNAVAIDDSSPPPTNIPPPSILLSAFPELFNTGNALFKPVAGQSTSVKQKVLSNPKAVQFLNGYVLLATTAARVIAGRKHRWHRDKILAKSMSISAAGSKGMKLAGVDKQQAVREDREAADVVSAWREHVGRLRSAVAAANGAGKTSLKVPELTENPQIQTAKMVPTAPKPCIICGLKREERVAKLDLDIEDSFGEWWVDHWGHRACKNFWVEHEQHLRQR</sequence>
<comment type="caution">
    <text evidence="2">The sequence shown here is derived from an EMBL/GenBank/DDBJ whole genome shotgun (WGS) entry which is preliminary data.</text>
</comment>
<name>A0A179FYB3_METCM</name>
<feature type="compositionally biased region" description="Polar residues" evidence="1">
    <location>
        <begin position="231"/>
        <end position="250"/>
    </location>
</feature>
<reference evidence="2 3" key="1">
    <citation type="journal article" date="2016" name="PLoS Pathog.">
        <title>Biosynthesis of antibiotic leucinostatins in bio-control fungus Purpureocillium lilacinum and their inhibition on phytophthora revealed by genome mining.</title>
        <authorList>
            <person name="Wang G."/>
            <person name="Liu Z."/>
            <person name="Lin R."/>
            <person name="Li E."/>
            <person name="Mao Z."/>
            <person name="Ling J."/>
            <person name="Yang Y."/>
            <person name="Yin W.B."/>
            <person name="Xie B."/>
        </authorList>
    </citation>
    <scope>NUCLEOTIDE SEQUENCE [LARGE SCALE GENOMIC DNA]</scope>
    <source>
        <strain evidence="2">170</strain>
    </source>
</reference>
<keyword evidence="2" id="KW-0808">Transferase</keyword>
<gene>
    <name evidence="2" type="ORF">VFPPC_02858</name>
</gene>
<keyword evidence="3" id="KW-1185">Reference proteome</keyword>
<evidence type="ECO:0000313" key="3">
    <source>
        <dbReference type="Proteomes" id="UP000078397"/>
    </source>
</evidence>
<dbReference type="GeneID" id="28846433"/>
<dbReference type="PANTHER" id="PTHR42084">
    <property type="entry name" value="YALI0E26631P"/>
    <property type="match status" value="1"/>
</dbReference>
<dbReference type="OrthoDB" id="4958461at2759"/>
<evidence type="ECO:0000256" key="1">
    <source>
        <dbReference type="SAM" id="MobiDB-lite"/>
    </source>
</evidence>
<feature type="compositionally biased region" description="Basic and acidic residues" evidence="1">
    <location>
        <begin position="267"/>
        <end position="277"/>
    </location>
</feature>